<dbReference type="EMBL" id="UGQS01000002">
    <property type="protein sequence ID" value="STZ77388.1"/>
    <property type="molecule type" value="Genomic_DNA"/>
</dbReference>
<reference evidence="2 3" key="1">
    <citation type="submission" date="2018-06" db="EMBL/GenBank/DDBJ databases">
        <authorList>
            <consortium name="Pathogen Informatics"/>
            <person name="Doyle S."/>
        </authorList>
    </citation>
    <scope>NUCLEOTIDE SEQUENCE [LARGE SCALE GENOMIC DNA]</scope>
    <source>
        <strain evidence="2 3">NCTC10295</strain>
    </source>
</reference>
<keyword evidence="1" id="KW-1133">Transmembrane helix</keyword>
<dbReference type="AlphaFoldDB" id="A0A378UJ36"/>
<proteinExistence type="predicted"/>
<feature type="transmembrane region" description="Helical" evidence="1">
    <location>
        <begin position="215"/>
        <end position="236"/>
    </location>
</feature>
<feature type="transmembrane region" description="Helical" evidence="1">
    <location>
        <begin position="326"/>
        <end position="345"/>
    </location>
</feature>
<feature type="transmembrane region" description="Helical" evidence="1">
    <location>
        <begin position="172"/>
        <end position="203"/>
    </location>
</feature>
<feature type="transmembrane region" description="Helical" evidence="1">
    <location>
        <begin position="301"/>
        <end position="320"/>
    </location>
</feature>
<feature type="transmembrane region" description="Helical" evidence="1">
    <location>
        <begin position="398"/>
        <end position="416"/>
    </location>
</feature>
<gene>
    <name evidence="2" type="ORF">NCTC10295_02205</name>
</gene>
<feature type="transmembrane region" description="Helical" evidence="1">
    <location>
        <begin position="352"/>
        <end position="378"/>
    </location>
</feature>
<protein>
    <submittedName>
        <fullName evidence="2">Inner membrane protein</fullName>
    </submittedName>
</protein>
<keyword evidence="3" id="KW-1185">Reference proteome</keyword>
<accession>A0A378UJ36</accession>
<feature type="transmembrane region" description="Helical" evidence="1">
    <location>
        <begin position="20"/>
        <end position="40"/>
    </location>
</feature>
<keyword evidence="1" id="KW-0472">Membrane</keyword>
<feature type="transmembrane region" description="Helical" evidence="1">
    <location>
        <begin position="428"/>
        <end position="450"/>
    </location>
</feature>
<evidence type="ECO:0000313" key="2">
    <source>
        <dbReference type="EMBL" id="STZ77388.1"/>
    </source>
</evidence>
<sequence length="549" mass="60749">MLTYTPPESRPAAKTREKPWLLMLMAFAWLWPGVFSHGLWNPGEPAVFAAVETLQQGATPLAAEVLGEPAFQISPVYLWAAAAFQNLFSPWAATPYDAARFAGVLFTVIGLTSCGFAGFNFLGRHHGRSVALILIGCFGLLQMAHFMNTLTVGFAALGMILHGFSLAHRRVIAAALLLGGGSALLSLSAGFALPLALLAMALLLPLHPQWRFKRYYLTLLGALSIGLPLLVVYPFLLARLQPALFDLWLNRHIFGSFGGLADFQTAFSLPYYLKNLLWFALPAWPLALWTLMRTRADSQRWSILAVAWILITLTLLAAMPRQFQDYLVWLLPPMALLGAAQLDGLRRGAAAFINWFGIMAFGLAAAFLWVGFFAINYGWPAKLAERAAYFSPYYTPDIDIVPMAVAILFTPLWLLAITRKNIKGRQAVTNWAAGVTLVWALLMTLFLPWLDAAKSYAPVVKQMQAALPADLAQRFSDGRECISVAAHDDRARLAWQQYGSIILHTDADCRYRLVQQPKDSAAPQGWVKLWQGARPRNKTEGFALLERAE</sequence>
<feature type="transmembrane region" description="Helical" evidence="1">
    <location>
        <begin position="131"/>
        <end position="160"/>
    </location>
</feature>
<dbReference type="Proteomes" id="UP000254651">
    <property type="component" value="Unassembled WGS sequence"/>
</dbReference>
<organism evidence="2 3">
    <name type="scientific">Bergeriella denitrificans</name>
    <name type="common">Neisseria denitrificans</name>
    <dbReference type="NCBI Taxonomy" id="494"/>
    <lineage>
        <taxon>Bacteria</taxon>
        <taxon>Pseudomonadati</taxon>
        <taxon>Pseudomonadota</taxon>
        <taxon>Betaproteobacteria</taxon>
        <taxon>Neisseriales</taxon>
        <taxon>Neisseriaceae</taxon>
        <taxon>Bergeriella</taxon>
    </lineage>
</organism>
<feature type="transmembrane region" description="Helical" evidence="1">
    <location>
        <begin position="271"/>
        <end position="289"/>
    </location>
</feature>
<feature type="transmembrane region" description="Helical" evidence="1">
    <location>
        <begin position="98"/>
        <end position="119"/>
    </location>
</feature>
<evidence type="ECO:0000256" key="1">
    <source>
        <dbReference type="SAM" id="Phobius"/>
    </source>
</evidence>
<keyword evidence="1" id="KW-0812">Transmembrane</keyword>
<evidence type="ECO:0000313" key="3">
    <source>
        <dbReference type="Proteomes" id="UP000254651"/>
    </source>
</evidence>
<name>A0A378UJ36_BERDE</name>
<dbReference type="RefSeq" id="WP_066075558.1">
    <property type="nucleotide sequence ID" value="NZ_CP181246.1"/>
</dbReference>